<proteinExistence type="predicted"/>
<dbReference type="Proteomes" id="UP000321947">
    <property type="component" value="Unassembled WGS sequence"/>
</dbReference>
<evidence type="ECO:0000256" key="1">
    <source>
        <dbReference type="SAM" id="MobiDB-lite"/>
    </source>
</evidence>
<accession>A0A5A7UCL3</accession>
<feature type="region of interest" description="Disordered" evidence="1">
    <location>
        <begin position="1"/>
        <end position="43"/>
    </location>
</feature>
<evidence type="ECO:0000313" key="4">
    <source>
        <dbReference type="Proteomes" id="UP000321393"/>
    </source>
</evidence>
<evidence type="ECO:0000313" key="5">
    <source>
        <dbReference type="Proteomes" id="UP000321947"/>
    </source>
</evidence>
<evidence type="ECO:0000313" key="2">
    <source>
        <dbReference type="EMBL" id="KAA0053643.1"/>
    </source>
</evidence>
<feature type="compositionally biased region" description="Basic and acidic residues" evidence="1">
    <location>
        <begin position="19"/>
        <end position="32"/>
    </location>
</feature>
<dbReference type="EMBL" id="SSTD01016420">
    <property type="protein sequence ID" value="TYK00814.1"/>
    <property type="molecule type" value="Genomic_DNA"/>
</dbReference>
<reference evidence="4 5" key="1">
    <citation type="submission" date="2019-08" db="EMBL/GenBank/DDBJ databases">
        <title>Draft genome sequences of two oriental melons (Cucumis melo L. var makuwa).</title>
        <authorList>
            <person name="Kwon S.-Y."/>
        </authorList>
    </citation>
    <scope>NUCLEOTIDE SEQUENCE [LARGE SCALE GENOMIC DNA]</scope>
    <source>
        <strain evidence="5">cv. Chang Bougi</strain>
        <strain evidence="4">cv. SW 3</strain>
        <tissue evidence="2">Leaf</tissue>
    </source>
</reference>
<protein>
    <submittedName>
        <fullName evidence="2">Uncharacterized protein</fullName>
    </submittedName>
</protein>
<dbReference type="AlphaFoldDB" id="A0A5A7UCL3"/>
<name>A0A5A7UCL3_CUCMM</name>
<sequence>MCRDEVEVANEDENVDYATTRDQDNRKQEEKLNGNMEAYPENYPTDRLCCGGAEDGYKENLILESEEEDEEGVGEN</sequence>
<dbReference type="EMBL" id="SSTE01009109">
    <property type="protein sequence ID" value="KAA0053643.1"/>
    <property type="molecule type" value="Genomic_DNA"/>
</dbReference>
<evidence type="ECO:0000313" key="3">
    <source>
        <dbReference type="EMBL" id="TYK00814.1"/>
    </source>
</evidence>
<dbReference type="Proteomes" id="UP000321393">
    <property type="component" value="Unassembled WGS sequence"/>
</dbReference>
<gene>
    <name evidence="3" type="ORF">E5676_scaffold1545G00150</name>
    <name evidence="2" type="ORF">E6C27_scaffold135G00140</name>
</gene>
<organism evidence="2 4">
    <name type="scientific">Cucumis melo var. makuwa</name>
    <name type="common">Oriental melon</name>
    <dbReference type="NCBI Taxonomy" id="1194695"/>
    <lineage>
        <taxon>Eukaryota</taxon>
        <taxon>Viridiplantae</taxon>
        <taxon>Streptophyta</taxon>
        <taxon>Embryophyta</taxon>
        <taxon>Tracheophyta</taxon>
        <taxon>Spermatophyta</taxon>
        <taxon>Magnoliopsida</taxon>
        <taxon>eudicotyledons</taxon>
        <taxon>Gunneridae</taxon>
        <taxon>Pentapetalae</taxon>
        <taxon>rosids</taxon>
        <taxon>fabids</taxon>
        <taxon>Cucurbitales</taxon>
        <taxon>Cucurbitaceae</taxon>
        <taxon>Benincaseae</taxon>
        <taxon>Cucumis</taxon>
    </lineage>
</organism>
<comment type="caution">
    <text evidence="2">The sequence shown here is derived from an EMBL/GenBank/DDBJ whole genome shotgun (WGS) entry which is preliminary data.</text>
</comment>